<comment type="subcellular location">
    <subcellularLocation>
        <location evidence="1">Cytoplasm</location>
    </subcellularLocation>
</comment>
<dbReference type="GO" id="GO:0007052">
    <property type="term" value="P:mitotic spindle organization"/>
    <property type="evidence" value="ECO:0007669"/>
    <property type="project" value="TreeGrafter"/>
</dbReference>
<dbReference type="PANTHER" id="PTHR47969:SF15">
    <property type="entry name" value="CHROMOSOME-ASSOCIATED KINESIN KIF4A-RELATED"/>
    <property type="match status" value="1"/>
</dbReference>
<accession>A0A699YJS7</accession>
<dbReference type="PANTHER" id="PTHR47969">
    <property type="entry name" value="CHROMOSOME-ASSOCIATED KINESIN KIF4A-RELATED"/>
    <property type="match status" value="1"/>
</dbReference>
<dbReference type="SUPFAM" id="SSF52540">
    <property type="entry name" value="P-loop containing nucleoside triphosphate hydrolases"/>
    <property type="match status" value="1"/>
</dbReference>
<dbReference type="GO" id="GO:0005737">
    <property type="term" value="C:cytoplasm"/>
    <property type="evidence" value="ECO:0007669"/>
    <property type="project" value="UniProtKB-SubCell"/>
</dbReference>
<name>A0A699YJS7_HAELA</name>
<feature type="region of interest" description="Disordered" evidence="10">
    <location>
        <begin position="576"/>
        <end position="657"/>
    </location>
</feature>
<comment type="similarity">
    <text evidence="7 8">Belongs to the TRAFAC class myosin-kinesin ATPase superfamily. Kinesin family.</text>
</comment>
<dbReference type="PRINTS" id="PR00380">
    <property type="entry name" value="KINESINHEAVY"/>
</dbReference>
<dbReference type="Pfam" id="PF00225">
    <property type="entry name" value="Kinesin"/>
    <property type="match status" value="1"/>
</dbReference>
<comment type="caution">
    <text evidence="7">Lacks conserved residue(s) required for the propagation of feature annotation.</text>
</comment>
<evidence type="ECO:0000259" key="11">
    <source>
        <dbReference type="PROSITE" id="PS50067"/>
    </source>
</evidence>
<dbReference type="PROSITE" id="PS00411">
    <property type="entry name" value="KINESIN_MOTOR_1"/>
    <property type="match status" value="1"/>
</dbReference>
<dbReference type="InterPro" id="IPR036961">
    <property type="entry name" value="Kinesin_motor_dom_sf"/>
</dbReference>
<keyword evidence="3 8" id="KW-0547">Nucleotide-binding</keyword>
<dbReference type="EMBL" id="BLLF01000260">
    <property type="protein sequence ID" value="GFH09761.1"/>
    <property type="molecule type" value="Genomic_DNA"/>
</dbReference>
<keyword evidence="13" id="KW-1185">Reference proteome</keyword>
<feature type="non-terminal residue" evidence="12">
    <location>
        <position position="1"/>
    </location>
</feature>
<keyword evidence="4 8" id="KW-0067">ATP-binding</keyword>
<evidence type="ECO:0000256" key="4">
    <source>
        <dbReference type="ARBA" id="ARBA00022840"/>
    </source>
</evidence>
<gene>
    <name evidence="12" type="ORF">HaLaN_04965</name>
</gene>
<feature type="domain" description="Kinesin motor" evidence="11">
    <location>
        <begin position="1"/>
        <end position="309"/>
    </location>
</feature>
<dbReference type="SMART" id="SM00129">
    <property type="entry name" value="KISc"/>
    <property type="match status" value="1"/>
</dbReference>
<sequence length="718" mass="76781">MNIEPQAIGVIPRCVAEIFKKAAADPFHAYAVSMSYIQIYMELIQDLLHPESDNLHIREDATNGVFVAGAHEVPVTTLEECLHYLELGERNRSFAFTHLNAHSSRSHAVVMVTVVKSQRYVTPQDKASVKRGEKDSSVLSQKVDAQSSVGPVSGLFLSRQIQCALCCTHAIILAVHSQVKVGKLYLVDLAGSERLKKSRSVGLRASEAKSINLSLTALGMCISARANDERHIPFRDSKLTRLLQVGSYREATELFTSWCLVDDHCAGCLLQESLGGNAKTTLLVCVADVREHADESLQSLQFGSRAMFVKNKPVEAMNAEKERLQAVISALREEGEERVAEIQMKAAEELAGVRQVASLEQARRSELEGRVHELEKKNANMAEVHYSAVAKLTAQVTDLLSTQASMSASHQRDVQTAAREQQATLHHLQQAQAEVLTLQAANLRMSHQVHKLHAVHKQVLSSLKHLHQAMAGSLSDSGAAIKISSVTSPPAALCSSGGAVGEPGSASPTADGSEAASIPDTPGTPDRRMSACDAQSSTQADAAPRIPSSYELAPPRDSLHCVASALVKTSLNPAYDQQSSCPASPLSGEDGEPLIGRLAPDCTDAQASNPGANSSLGGRRSSMLPRPLGVAAGSFASEGKRRASSTPQRSADSLFQPHPSAYDITSEALVGKCACVCDMMQRVADAMTQLLQSSKEKEAMVQTLQAEAVAASSAHAMA</sequence>
<reference evidence="12 13" key="1">
    <citation type="submission" date="2020-02" db="EMBL/GenBank/DDBJ databases">
        <title>Draft genome sequence of Haematococcus lacustris strain NIES-144.</title>
        <authorList>
            <person name="Morimoto D."/>
            <person name="Nakagawa S."/>
            <person name="Yoshida T."/>
            <person name="Sawayama S."/>
        </authorList>
    </citation>
    <scope>NUCLEOTIDE SEQUENCE [LARGE SCALE GENOMIC DNA]</scope>
    <source>
        <strain evidence="12 13">NIES-144</strain>
    </source>
</reference>
<evidence type="ECO:0000256" key="10">
    <source>
        <dbReference type="SAM" id="MobiDB-lite"/>
    </source>
</evidence>
<feature type="compositionally biased region" description="Polar residues" evidence="10">
    <location>
        <begin position="644"/>
        <end position="653"/>
    </location>
</feature>
<evidence type="ECO:0000256" key="2">
    <source>
        <dbReference type="ARBA" id="ARBA00022490"/>
    </source>
</evidence>
<dbReference type="GO" id="GO:0005524">
    <property type="term" value="F:ATP binding"/>
    <property type="evidence" value="ECO:0007669"/>
    <property type="project" value="UniProtKB-KW"/>
</dbReference>
<feature type="non-terminal residue" evidence="12">
    <location>
        <position position="718"/>
    </location>
</feature>
<evidence type="ECO:0000256" key="8">
    <source>
        <dbReference type="RuleBase" id="RU000394"/>
    </source>
</evidence>
<evidence type="ECO:0000256" key="1">
    <source>
        <dbReference type="ARBA" id="ARBA00004496"/>
    </source>
</evidence>
<dbReference type="GO" id="GO:0008017">
    <property type="term" value="F:microtubule binding"/>
    <property type="evidence" value="ECO:0007669"/>
    <property type="project" value="InterPro"/>
</dbReference>
<dbReference type="InterPro" id="IPR001752">
    <property type="entry name" value="Kinesin_motor_dom"/>
</dbReference>
<dbReference type="InterPro" id="IPR027640">
    <property type="entry name" value="Kinesin-like_fam"/>
</dbReference>
<dbReference type="GO" id="GO:0051231">
    <property type="term" value="P:spindle elongation"/>
    <property type="evidence" value="ECO:0007669"/>
    <property type="project" value="TreeGrafter"/>
</dbReference>
<dbReference type="AlphaFoldDB" id="A0A699YJS7"/>
<keyword evidence="6 8" id="KW-0505">Motor protein</keyword>
<dbReference type="GO" id="GO:0005874">
    <property type="term" value="C:microtubule"/>
    <property type="evidence" value="ECO:0007669"/>
    <property type="project" value="UniProtKB-KW"/>
</dbReference>
<keyword evidence="2" id="KW-0963">Cytoplasm</keyword>
<dbReference type="Gene3D" id="3.40.850.10">
    <property type="entry name" value="Kinesin motor domain"/>
    <property type="match status" value="1"/>
</dbReference>
<feature type="compositionally biased region" description="Polar residues" evidence="10">
    <location>
        <begin position="605"/>
        <end position="616"/>
    </location>
</feature>
<evidence type="ECO:0000256" key="5">
    <source>
        <dbReference type="ARBA" id="ARBA00023054"/>
    </source>
</evidence>
<evidence type="ECO:0000256" key="6">
    <source>
        <dbReference type="ARBA" id="ARBA00023175"/>
    </source>
</evidence>
<protein>
    <recommendedName>
        <fullName evidence="8">Kinesin-like protein</fullName>
    </recommendedName>
</protein>
<proteinExistence type="inferred from homology"/>
<dbReference type="GO" id="GO:0005875">
    <property type="term" value="C:microtubule associated complex"/>
    <property type="evidence" value="ECO:0007669"/>
    <property type="project" value="TreeGrafter"/>
</dbReference>
<comment type="caution">
    <text evidence="12">The sequence shown here is derived from an EMBL/GenBank/DDBJ whole genome shotgun (WGS) entry which is preliminary data.</text>
</comment>
<evidence type="ECO:0000256" key="9">
    <source>
        <dbReference type="SAM" id="Coils"/>
    </source>
</evidence>
<keyword evidence="5 9" id="KW-0175">Coiled coil</keyword>
<dbReference type="PROSITE" id="PS50067">
    <property type="entry name" value="KINESIN_MOTOR_2"/>
    <property type="match status" value="1"/>
</dbReference>
<keyword evidence="8" id="KW-0493">Microtubule</keyword>
<dbReference type="InterPro" id="IPR027417">
    <property type="entry name" value="P-loop_NTPase"/>
</dbReference>
<dbReference type="GO" id="GO:0007018">
    <property type="term" value="P:microtubule-based movement"/>
    <property type="evidence" value="ECO:0007669"/>
    <property type="project" value="InterPro"/>
</dbReference>
<dbReference type="Proteomes" id="UP000485058">
    <property type="component" value="Unassembled WGS sequence"/>
</dbReference>
<evidence type="ECO:0000313" key="13">
    <source>
        <dbReference type="Proteomes" id="UP000485058"/>
    </source>
</evidence>
<feature type="coiled-coil region" evidence="9">
    <location>
        <begin position="314"/>
        <end position="384"/>
    </location>
</feature>
<dbReference type="GO" id="GO:0003777">
    <property type="term" value="F:microtubule motor activity"/>
    <property type="evidence" value="ECO:0007669"/>
    <property type="project" value="InterPro"/>
</dbReference>
<evidence type="ECO:0000256" key="7">
    <source>
        <dbReference type="PROSITE-ProRule" id="PRU00283"/>
    </source>
</evidence>
<feature type="region of interest" description="Disordered" evidence="10">
    <location>
        <begin position="492"/>
        <end position="554"/>
    </location>
</feature>
<evidence type="ECO:0000256" key="3">
    <source>
        <dbReference type="ARBA" id="ARBA00022741"/>
    </source>
</evidence>
<organism evidence="12 13">
    <name type="scientific">Haematococcus lacustris</name>
    <name type="common">Green alga</name>
    <name type="synonym">Haematococcus pluvialis</name>
    <dbReference type="NCBI Taxonomy" id="44745"/>
    <lineage>
        <taxon>Eukaryota</taxon>
        <taxon>Viridiplantae</taxon>
        <taxon>Chlorophyta</taxon>
        <taxon>core chlorophytes</taxon>
        <taxon>Chlorophyceae</taxon>
        <taxon>CS clade</taxon>
        <taxon>Chlamydomonadales</taxon>
        <taxon>Haematococcaceae</taxon>
        <taxon>Haematococcus</taxon>
    </lineage>
</organism>
<dbReference type="InterPro" id="IPR019821">
    <property type="entry name" value="Kinesin_motor_CS"/>
</dbReference>
<evidence type="ECO:0000313" key="12">
    <source>
        <dbReference type="EMBL" id="GFH09761.1"/>
    </source>
</evidence>